<proteinExistence type="predicted"/>
<sequence length="98" mass="10844">MNFSSPTALLGLGKVPSLIQETKVLARPPAGFFLPENQDKPEALSKFSSQCLTPGNNPFRSSAGSRYSPVTRFSWLKNNNLPAYRQSSSTTFLEEFDE</sequence>
<protein>
    <submittedName>
        <fullName evidence="1">Uncharacterized protein</fullName>
    </submittedName>
</protein>
<comment type="caution">
    <text evidence="1">The sequence shown here is derived from an EMBL/GenBank/DDBJ whole genome shotgun (WGS) entry which is preliminary data.</text>
</comment>
<dbReference type="Proteomes" id="UP000692896">
    <property type="component" value="Unassembled WGS sequence"/>
</dbReference>
<dbReference type="EMBL" id="JAGGOB010000030">
    <property type="protein sequence ID" value="MBT2330025.1"/>
    <property type="molecule type" value="Genomic_DNA"/>
</dbReference>
<dbReference type="AlphaFoldDB" id="A0A944HCW4"/>
<accession>A0A944HCW4</accession>
<organism evidence="1 2">
    <name type="scientific">Pseudomonas fluorescens</name>
    <dbReference type="NCBI Taxonomy" id="294"/>
    <lineage>
        <taxon>Bacteria</taxon>
        <taxon>Pseudomonadati</taxon>
        <taxon>Pseudomonadota</taxon>
        <taxon>Gammaproteobacteria</taxon>
        <taxon>Pseudomonadales</taxon>
        <taxon>Pseudomonadaceae</taxon>
        <taxon>Pseudomonas</taxon>
    </lineage>
</organism>
<evidence type="ECO:0000313" key="2">
    <source>
        <dbReference type="Proteomes" id="UP000692896"/>
    </source>
</evidence>
<name>A0A944HCW4_PSEFL</name>
<dbReference type="RefSeq" id="WP_214963989.1">
    <property type="nucleotide sequence ID" value="NZ_JAGGNZ010000005.1"/>
</dbReference>
<gene>
    <name evidence="1" type="ORF">J7E47_14995</name>
</gene>
<evidence type="ECO:0000313" key="1">
    <source>
        <dbReference type="EMBL" id="MBT2330025.1"/>
    </source>
</evidence>
<reference evidence="1" key="1">
    <citation type="submission" date="2021-03" db="EMBL/GenBank/DDBJ databases">
        <title>Genomic analysis provides insights into the functional capacity of soil bacteria communities inhabiting an altitudinal gradient in the Atacama Desert.</title>
        <authorList>
            <person name="Gonzalez M."/>
            <person name="Maldonado J."/>
            <person name="Maza F."/>
            <person name="Hodar C."/>
            <person name="Cortes M."/>
            <person name="Palma R."/>
            <person name="Andreani C."/>
            <person name="Gaete A."/>
            <person name="Vasquez-Dean J."/>
            <person name="Acuna V."/>
            <person name="Aguado M."/>
            <person name="Mandakovic D."/>
            <person name="Latorre M."/>
            <person name="Orellana A."/>
            <person name="Gutierrez R."/>
            <person name="Montecino M."/>
            <person name="Allende M."/>
            <person name="Maass A."/>
            <person name="Cambiazo V."/>
        </authorList>
    </citation>
    <scope>NUCLEOTIDE SEQUENCE</scope>
    <source>
        <strain evidence="1">ISL-25</strain>
    </source>
</reference>